<dbReference type="Proteomes" id="UP000601223">
    <property type="component" value="Unassembled WGS sequence"/>
</dbReference>
<proteinExistence type="predicted"/>
<accession>A0A8J3JN40</accession>
<dbReference type="AlphaFoldDB" id="A0A8J3JN40"/>
<comment type="caution">
    <text evidence="1">The sequence shown here is derived from an EMBL/GenBank/DDBJ whole genome shotgun (WGS) entry which is preliminary data.</text>
</comment>
<gene>
    <name evidence="1" type="ORF">Cba03nite_23080</name>
</gene>
<dbReference type="RefSeq" id="WP_376820555.1">
    <property type="nucleotide sequence ID" value="NZ_JBHTGC010000001.1"/>
</dbReference>
<evidence type="ECO:0000313" key="2">
    <source>
        <dbReference type="Proteomes" id="UP000601223"/>
    </source>
</evidence>
<organism evidence="1 2">
    <name type="scientific">Catellatospora bangladeshensis</name>
    <dbReference type="NCBI Taxonomy" id="310355"/>
    <lineage>
        <taxon>Bacteria</taxon>
        <taxon>Bacillati</taxon>
        <taxon>Actinomycetota</taxon>
        <taxon>Actinomycetes</taxon>
        <taxon>Micromonosporales</taxon>
        <taxon>Micromonosporaceae</taxon>
        <taxon>Catellatospora</taxon>
    </lineage>
</organism>
<dbReference type="EMBL" id="BONF01000011">
    <property type="protein sequence ID" value="GIF80959.1"/>
    <property type="molecule type" value="Genomic_DNA"/>
</dbReference>
<reference evidence="1 2" key="1">
    <citation type="submission" date="2021-01" db="EMBL/GenBank/DDBJ databases">
        <title>Whole genome shotgun sequence of Catellatospora bangladeshensis NBRC 107357.</title>
        <authorList>
            <person name="Komaki H."/>
            <person name="Tamura T."/>
        </authorList>
    </citation>
    <scope>NUCLEOTIDE SEQUENCE [LARGE SCALE GENOMIC DNA]</scope>
    <source>
        <strain evidence="1 2">NBRC 107357</strain>
    </source>
</reference>
<name>A0A8J3JN40_9ACTN</name>
<keyword evidence="2" id="KW-1185">Reference proteome</keyword>
<protein>
    <submittedName>
        <fullName evidence="1">Uncharacterized protein</fullName>
    </submittedName>
</protein>
<evidence type="ECO:0000313" key="1">
    <source>
        <dbReference type="EMBL" id="GIF80959.1"/>
    </source>
</evidence>
<sequence>MLGVLMVLSLGCCGLLTVVTEPIRDQWPVRAVLDTEIAGLHKDPDPELQALERELVEDVRAQNEHASAIGAKLDDPKAKGKWLLLVVITKLILDPSGKLDRHMALVGDGTLRNVQDFDAGPRGGHFRCAETDDKAGNKVVVCGWIDHGSVGVAVFYGGRPIADSARLMQEIRTEILVKA</sequence>